<feature type="region of interest" description="Disordered" evidence="2">
    <location>
        <begin position="1"/>
        <end position="28"/>
    </location>
</feature>
<keyword evidence="6" id="KW-1185">Reference proteome</keyword>
<keyword evidence="3" id="KW-0812">Transmembrane</keyword>
<evidence type="ECO:0000256" key="1">
    <source>
        <dbReference type="ARBA" id="ARBA00006068"/>
    </source>
</evidence>
<keyword evidence="3" id="KW-1133">Transmembrane helix</keyword>
<reference evidence="5" key="1">
    <citation type="journal article" date="2022" name="Int. J. Syst. Evol. Microbiol.">
        <title>A novel species of lactic acid bacteria, Ligilactobacillus pabuli sp. nov., isolated from alfalfa silage.</title>
        <authorList>
            <person name="Tohno M."/>
            <person name="Tanizawa Y."/>
            <person name="Sawada H."/>
            <person name="Sakamoto M."/>
            <person name="Ohkuma M."/>
            <person name="Kobayashi H."/>
        </authorList>
    </citation>
    <scope>NUCLEOTIDE SEQUENCE</scope>
    <source>
        <strain evidence="5">AF129</strain>
    </source>
</reference>
<name>A0ABQ5JPJ5_9LACO</name>
<keyword evidence="3" id="KW-0472">Membrane</keyword>
<dbReference type="NCBIfam" id="TIGR00350">
    <property type="entry name" value="lytR_cpsA_psr"/>
    <property type="match status" value="1"/>
</dbReference>
<evidence type="ECO:0000259" key="4">
    <source>
        <dbReference type="Pfam" id="PF03816"/>
    </source>
</evidence>
<feature type="domain" description="Cell envelope-related transcriptional attenuator" evidence="4">
    <location>
        <begin position="110"/>
        <end position="256"/>
    </location>
</feature>
<evidence type="ECO:0000313" key="5">
    <source>
        <dbReference type="EMBL" id="GKS82440.1"/>
    </source>
</evidence>
<evidence type="ECO:0000256" key="2">
    <source>
        <dbReference type="SAM" id="MobiDB-lite"/>
    </source>
</evidence>
<feature type="transmembrane region" description="Helical" evidence="3">
    <location>
        <begin position="36"/>
        <end position="56"/>
    </location>
</feature>
<dbReference type="InterPro" id="IPR050922">
    <property type="entry name" value="LytR/CpsA/Psr_CW_biosynth"/>
</dbReference>
<proteinExistence type="inferred from homology"/>
<comment type="caution">
    <text evidence="5">The sequence shown here is derived from an EMBL/GenBank/DDBJ whole genome shotgun (WGS) entry which is preliminary data.</text>
</comment>
<accession>A0ABQ5JPJ5</accession>
<dbReference type="InterPro" id="IPR004474">
    <property type="entry name" value="LytR_CpsA_psr"/>
</dbReference>
<comment type="similarity">
    <text evidence="1">Belongs to the LytR/CpsA/Psr (LCP) family.</text>
</comment>
<gene>
    <name evidence="5" type="ORF">LPAF129_21260</name>
</gene>
<dbReference type="PANTHER" id="PTHR33392">
    <property type="entry name" value="POLYISOPRENYL-TEICHOIC ACID--PEPTIDOGLYCAN TEICHOIC ACID TRANSFERASE TAGU"/>
    <property type="match status" value="1"/>
</dbReference>
<dbReference type="Gene3D" id="3.40.630.190">
    <property type="entry name" value="LCP protein"/>
    <property type="match status" value="1"/>
</dbReference>
<evidence type="ECO:0000313" key="6">
    <source>
        <dbReference type="Proteomes" id="UP001055149"/>
    </source>
</evidence>
<sequence>MTQRRRQQYDDNVPPEQPTDSPHRRQHEQHRRSKGCFFWLLLFVVAILLFGGHFILQKYRTVHSTINSINHPTGIQKARQTNKVLHHGRPISVLLMGTDTGALGRTYKGRTDTLVLAVLNPQTSSMTLVSLPRDAEVAVSGHEEDYPSKLNAAYAYDGSASAVQTVQKYLNVPVDYYATINMGGLENLINVVGGVEVEPTLTFSYGGYSFTKGQKVQMDGKKALAYVRMRYTDPQGDYGRQQRQRQVLMAVASKAASVKSLLNAKFLKTISNQVTTDMSFNDMLVVAARYRKATHHMNSTHLQGQSKMIGGQSFEVPDGNEKQRVTNLLRKALDLSPAQTGSTLSDSNEINTD</sequence>
<dbReference type="Proteomes" id="UP001055149">
    <property type="component" value="Unassembled WGS sequence"/>
</dbReference>
<organism evidence="5 6">
    <name type="scientific">Ligilactobacillus pabuli</name>
    <dbReference type="NCBI Taxonomy" id="2886039"/>
    <lineage>
        <taxon>Bacteria</taxon>
        <taxon>Bacillati</taxon>
        <taxon>Bacillota</taxon>
        <taxon>Bacilli</taxon>
        <taxon>Lactobacillales</taxon>
        <taxon>Lactobacillaceae</taxon>
        <taxon>Ligilactobacillus</taxon>
    </lineage>
</organism>
<dbReference type="EMBL" id="BQXH01000035">
    <property type="protein sequence ID" value="GKS82440.1"/>
    <property type="molecule type" value="Genomic_DNA"/>
</dbReference>
<dbReference type="RefSeq" id="WP_244057088.1">
    <property type="nucleotide sequence ID" value="NZ_BQXH01000035.1"/>
</dbReference>
<protein>
    <submittedName>
        <fullName evidence="5">LytR family transcriptional regulator</fullName>
    </submittedName>
</protein>
<dbReference type="PANTHER" id="PTHR33392:SF6">
    <property type="entry name" value="POLYISOPRENYL-TEICHOIC ACID--PEPTIDOGLYCAN TEICHOIC ACID TRANSFERASE TAGU"/>
    <property type="match status" value="1"/>
</dbReference>
<evidence type="ECO:0000256" key="3">
    <source>
        <dbReference type="SAM" id="Phobius"/>
    </source>
</evidence>
<dbReference type="Pfam" id="PF03816">
    <property type="entry name" value="LytR_cpsA_psr"/>
    <property type="match status" value="1"/>
</dbReference>